<dbReference type="InterPro" id="IPR036249">
    <property type="entry name" value="Thioredoxin-like_sf"/>
</dbReference>
<organism evidence="2 3">
    <name type="scientific">Psychromonas aquatilis</name>
    <dbReference type="NCBI Taxonomy" id="2005072"/>
    <lineage>
        <taxon>Bacteria</taxon>
        <taxon>Pseudomonadati</taxon>
        <taxon>Pseudomonadota</taxon>
        <taxon>Gammaproteobacteria</taxon>
        <taxon>Alteromonadales</taxon>
        <taxon>Psychromonadaceae</taxon>
        <taxon>Psychromonas</taxon>
    </lineage>
</organism>
<reference evidence="2 3" key="1">
    <citation type="submission" date="2024-02" db="EMBL/GenBank/DDBJ databases">
        <title>Bacteria isolated from the canopy kelp, Nereocystis luetkeana.</title>
        <authorList>
            <person name="Pfister C.A."/>
            <person name="Younker I.T."/>
            <person name="Light S.H."/>
        </authorList>
    </citation>
    <scope>NUCLEOTIDE SEQUENCE [LARGE SCALE GENOMIC DNA]</scope>
    <source>
        <strain evidence="2 3">TI.1.05</strain>
    </source>
</reference>
<keyword evidence="3" id="KW-1185">Reference proteome</keyword>
<dbReference type="RefSeq" id="WP_341598383.1">
    <property type="nucleotide sequence ID" value="NZ_JBAKAZ010000047.1"/>
</dbReference>
<evidence type="ECO:0000313" key="3">
    <source>
        <dbReference type="Proteomes" id="UP001369082"/>
    </source>
</evidence>
<dbReference type="Gene3D" id="3.40.30.10">
    <property type="entry name" value="Glutaredoxin"/>
    <property type="match status" value="1"/>
</dbReference>
<sequence length="177" mass="19524">MTHTAIAAGATFPVLTVKALDGSDVELGKISDKADWKIVVVYRGKHCPLCTRYLNTLETFKQRFIDNGVEIAAVSADSKAQLEEHLPSLTTSFPIYYGLSIEQMQALGVYISNPRSEKETDHRFAEPGLFVINEKNQVQVLDISNGPALRPEIATLAAGLEFIKAPENNYPIRGTFQ</sequence>
<feature type="domain" description="Thioredoxin" evidence="1">
    <location>
        <begin position="6"/>
        <end position="168"/>
    </location>
</feature>
<evidence type="ECO:0000313" key="2">
    <source>
        <dbReference type="EMBL" id="MEL0630257.1"/>
    </source>
</evidence>
<dbReference type="Proteomes" id="UP001369082">
    <property type="component" value="Unassembled WGS sequence"/>
</dbReference>
<dbReference type="SUPFAM" id="SSF52833">
    <property type="entry name" value="Thioredoxin-like"/>
    <property type="match status" value="1"/>
</dbReference>
<gene>
    <name evidence="2" type="ORF">V6256_11630</name>
</gene>
<dbReference type="PROSITE" id="PS51352">
    <property type="entry name" value="THIOREDOXIN_2"/>
    <property type="match status" value="1"/>
</dbReference>
<evidence type="ECO:0000259" key="1">
    <source>
        <dbReference type="PROSITE" id="PS51352"/>
    </source>
</evidence>
<comment type="caution">
    <text evidence="2">The sequence shown here is derived from an EMBL/GenBank/DDBJ whole genome shotgun (WGS) entry which is preliminary data.</text>
</comment>
<dbReference type="Pfam" id="PF00578">
    <property type="entry name" value="AhpC-TSA"/>
    <property type="match status" value="1"/>
</dbReference>
<dbReference type="InterPro" id="IPR013766">
    <property type="entry name" value="Thioredoxin_domain"/>
</dbReference>
<name>A0ABU9GSH2_9GAMM</name>
<accession>A0ABU9GSH2</accession>
<protein>
    <submittedName>
        <fullName evidence="2">Redoxin domain-containing protein</fullName>
    </submittedName>
</protein>
<dbReference type="InterPro" id="IPR000866">
    <property type="entry name" value="AhpC/TSA"/>
</dbReference>
<proteinExistence type="predicted"/>
<dbReference type="EMBL" id="JBAKAZ010000047">
    <property type="protein sequence ID" value="MEL0630257.1"/>
    <property type="molecule type" value="Genomic_DNA"/>
</dbReference>